<feature type="compositionally biased region" description="Acidic residues" evidence="1">
    <location>
        <begin position="308"/>
        <end position="324"/>
    </location>
</feature>
<feature type="region of interest" description="Disordered" evidence="1">
    <location>
        <begin position="615"/>
        <end position="691"/>
    </location>
</feature>
<evidence type="ECO:0000256" key="1">
    <source>
        <dbReference type="SAM" id="MobiDB-lite"/>
    </source>
</evidence>
<feature type="region of interest" description="Disordered" evidence="1">
    <location>
        <begin position="459"/>
        <end position="502"/>
    </location>
</feature>
<reference evidence="2 3" key="2">
    <citation type="journal article" date="2021" name="Curr. Genet.">
        <title>Genetic response to nitrogen starvation in the aggressive Eucalyptus foliar pathogen Teratosphaeria destructans.</title>
        <authorList>
            <person name="Havenga M."/>
            <person name="Wingfield B.D."/>
            <person name="Wingfield M.J."/>
            <person name="Dreyer L.L."/>
            <person name="Roets F."/>
            <person name="Aylward J."/>
        </authorList>
    </citation>
    <scope>NUCLEOTIDE SEQUENCE [LARGE SCALE GENOMIC DNA]</scope>
    <source>
        <strain evidence="2">CMW44962</strain>
    </source>
</reference>
<dbReference type="Proteomes" id="UP001138500">
    <property type="component" value="Unassembled WGS sequence"/>
</dbReference>
<evidence type="ECO:0000313" key="2">
    <source>
        <dbReference type="EMBL" id="KAH9825751.1"/>
    </source>
</evidence>
<proteinExistence type="predicted"/>
<reference evidence="2 3" key="1">
    <citation type="journal article" date="2018" name="IMA Fungus">
        <title>IMA Genome-F 10: Nine draft genome sequences of Claviceps purpurea s.lat., including C. arundinis, C. humidiphila, and C. cf. spartinae, pseudomolecules for the pitch canker pathogen Fusarium circinatum, draft genome of Davidsoniella eucalypti, Grosmannia galeiformis, Quambalaria eucalypti, and Teratosphaeria destructans.</title>
        <authorList>
            <person name="Wingfield B.D."/>
            <person name="Liu M."/>
            <person name="Nguyen H.D."/>
            <person name="Lane F.A."/>
            <person name="Morgan S.W."/>
            <person name="De Vos L."/>
            <person name="Wilken P.M."/>
            <person name="Duong T.A."/>
            <person name="Aylward J."/>
            <person name="Coetzee M.P."/>
            <person name="Dadej K."/>
            <person name="De Beer Z.W."/>
            <person name="Findlay W."/>
            <person name="Havenga M."/>
            <person name="Kolarik M."/>
            <person name="Menzies J.G."/>
            <person name="Naidoo K."/>
            <person name="Pochopski O."/>
            <person name="Shoukouhi P."/>
            <person name="Santana Q.C."/>
            <person name="Seifert K.A."/>
            <person name="Soal N."/>
            <person name="Steenkamp E.T."/>
            <person name="Tatham C.T."/>
            <person name="van der Nest M.A."/>
            <person name="Wingfield M.J."/>
        </authorList>
    </citation>
    <scope>NUCLEOTIDE SEQUENCE [LARGE SCALE GENOMIC DNA]</scope>
    <source>
        <strain evidence="2">CMW44962</strain>
    </source>
</reference>
<feature type="non-terminal residue" evidence="2">
    <location>
        <position position="1"/>
    </location>
</feature>
<feature type="compositionally biased region" description="Acidic residues" evidence="1">
    <location>
        <begin position="335"/>
        <end position="344"/>
    </location>
</feature>
<keyword evidence="3" id="KW-1185">Reference proteome</keyword>
<accession>A0A9W7SNB4</accession>
<feature type="region of interest" description="Disordered" evidence="1">
    <location>
        <begin position="158"/>
        <end position="179"/>
    </location>
</feature>
<feature type="region of interest" description="Disordered" evidence="1">
    <location>
        <begin position="247"/>
        <end position="267"/>
    </location>
</feature>
<protein>
    <submittedName>
        <fullName evidence="2">Retinitis pigmentosa 1-like 1 protein isoform X2</fullName>
    </submittedName>
</protein>
<feature type="compositionally biased region" description="Acidic residues" evidence="1">
    <location>
        <begin position="487"/>
        <end position="500"/>
    </location>
</feature>
<organism evidence="2 3">
    <name type="scientific">Teratosphaeria destructans</name>
    <dbReference type="NCBI Taxonomy" id="418781"/>
    <lineage>
        <taxon>Eukaryota</taxon>
        <taxon>Fungi</taxon>
        <taxon>Dikarya</taxon>
        <taxon>Ascomycota</taxon>
        <taxon>Pezizomycotina</taxon>
        <taxon>Dothideomycetes</taxon>
        <taxon>Dothideomycetidae</taxon>
        <taxon>Mycosphaerellales</taxon>
        <taxon>Teratosphaeriaceae</taxon>
        <taxon>Teratosphaeria</taxon>
    </lineage>
</organism>
<evidence type="ECO:0000313" key="3">
    <source>
        <dbReference type="Proteomes" id="UP001138500"/>
    </source>
</evidence>
<feature type="region of interest" description="Disordered" evidence="1">
    <location>
        <begin position="287"/>
        <end position="386"/>
    </location>
</feature>
<feature type="region of interest" description="Disordered" evidence="1">
    <location>
        <begin position="520"/>
        <end position="544"/>
    </location>
</feature>
<feature type="compositionally biased region" description="Basic and acidic residues" evidence="1">
    <location>
        <begin position="668"/>
        <end position="684"/>
    </location>
</feature>
<comment type="caution">
    <text evidence="2">The sequence shown here is derived from an EMBL/GenBank/DDBJ whole genome shotgun (WGS) entry which is preliminary data.</text>
</comment>
<gene>
    <name evidence="2" type="ORF">Tdes44962_MAKER10154</name>
</gene>
<dbReference type="AlphaFoldDB" id="A0A9W7SNB4"/>
<dbReference type="EMBL" id="RIBY02002083">
    <property type="protein sequence ID" value="KAH9825751.1"/>
    <property type="molecule type" value="Genomic_DNA"/>
</dbReference>
<name>A0A9W7SNB4_9PEZI</name>
<feature type="compositionally biased region" description="Basic and acidic residues" evidence="1">
    <location>
        <begin position="162"/>
        <end position="179"/>
    </location>
</feature>
<feature type="compositionally biased region" description="Acidic residues" evidence="1">
    <location>
        <begin position="365"/>
        <end position="384"/>
    </location>
</feature>
<feature type="compositionally biased region" description="Acidic residues" evidence="1">
    <location>
        <begin position="287"/>
        <end position="297"/>
    </location>
</feature>
<feature type="compositionally biased region" description="Acidic residues" evidence="1">
    <location>
        <begin position="627"/>
        <end position="639"/>
    </location>
</feature>
<sequence>EAVAAAEVEDVVCGLGVEVGEEGGGEGRDEGGGGVVFFGAPVVGFGRGGGGGHGGRFGGGGGSCGWTVDGEGCWWGGCGDVPPMSGGSRLADKCGLGCHLLCFYSTRTIIRPLDPLRAAGDILPSRSKSPPGTRQQPLFFLLPQILIHLLLVQLGDAEEHDEEHNHEDAEESELRPKVYDAEEGEVDGNAVEEGGDDAGRADCAGGETAGLGFGALGAGFDGRAVVRAVGLGVGGLEGTVAEGLGAEGGVVGGDDHGQGVVEGEDDEGEECRAEEHGVGAGLAASDLEEDDPEEADADCGNADHGGAEEEEGEEQEDDVVDGEDPGGQGEQPVDGVEDLGESEEVAARGAADGVLDLVDGGDEHAGEDDQADDEQEQTEDEFERPEDGAQFMPDLEEDMALALGLGGEAFTTDEGALFADERFQLALVFGGETAFPALIPQFELALALAVLRESGRGAGCQLRGGDAGSGLDEREGEEGESRSGVEAVEDGADGDEDADAEGQGSLAVSVLIAGSLGDGHEEADQEQNDTQEHKGDGVLEGAPDPLADGLTALGGGDLVVLLVQEIGEGDDEQQEEGVQAVQGVVDAGQLVADVVDGVGGGPVLLAAELAVDGGGGEGDVDGLQQDGGEEGEGGEEADGGDGGGAVAGLLVDDDKGGGDEDEGGEADGVGHPDEGRLDEGHDPDDNVINKQ</sequence>
<feature type="compositionally biased region" description="Low complexity" evidence="1">
    <location>
        <begin position="349"/>
        <end position="358"/>
    </location>
</feature>